<dbReference type="EMBL" id="JBHTLD010000011">
    <property type="protein sequence ID" value="MFD1185065.1"/>
    <property type="molecule type" value="Genomic_DNA"/>
</dbReference>
<dbReference type="PANTHER" id="PTHR43046">
    <property type="entry name" value="GDP-MANNOSE MANNOSYL HYDROLASE"/>
    <property type="match status" value="1"/>
</dbReference>
<evidence type="ECO:0000256" key="3">
    <source>
        <dbReference type="RuleBase" id="RU003476"/>
    </source>
</evidence>
<dbReference type="PROSITE" id="PS00893">
    <property type="entry name" value="NUDIX_BOX"/>
    <property type="match status" value="1"/>
</dbReference>
<name>A0ABW3SL98_9BACT</name>
<proteinExistence type="inferred from homology"/>
<feature type="domain" description="Nudix hydrolase" evidence="4">
    <location>
        <begin position="14"/>
        <end position="148"/>
    </location>
</feature>
<evidence type="ECO:0000256" key="2">
    <source>
        <dbReference type="ARBA" id="ARBA00022801"/>
    </source>
</evidence>
<keyword evidence="6" id="KW-1185">Reference proteome</keyword>
<gene>
    <name evidence="5" type="ORF">ACFQ2O_02520</name>
</gene>
<evidence type="ECO:0000313" key="5">
    <source>
        <dbReference type="EMBL" id="MFD1185065.1"/>
    </source>
</evidence>
<reference evidence="6" key="1">
    <citation type="journal article" date="2019" name="Int. J. Syst. Evol. Microbiol.">
        <title>The Global Catalogue of Microorganisms (GCM) 10K type strain sequencing project: providing services to taxonomists for standard genome sequencing and annotation.</title>
        <authorList>
            <consortium name="The Broad Institute Genomics Platform"/>
            <consortium name="The Broad Institute Genome Sequencing Center for Infectious Disease"/>
            <person name="Wu L."/>
            <person name="Ma J."/>
        </authorList>
    </citation>
    <scope>NUCLEOTIDE SEQUENCE [LARGE SCALE GENOMIC DNA]</scope>
    <source>
        <strain evidence="6">JCM 31319</strain>
    </source>
</reference>
<dbReference type="InterPro" id="IPR015797">
    <property type="entry name" value="NUDIX_hydrolase-like_dom_sf"/>
</dbReference>
<organism evidence="5 6">
    <name type="scientific">Pontibacter rugosus</name>
    <dbReference type="NCBI Taxonomy" id="1745966"/>
    <lineage>
        <taxon>Bacteria</taxon>
        <taxon>Pseudomonadati</taxon>
        <taxon>Bacteroidota</taxon>
        <taxon>Cytophagia</taxon>
        <taxon>Cytophagales</taxon>
        <taxon>Hymenobacteraceae</taxon>
        <taxon>Pontibacter</taxon>
    </lineage>
</organism>
<accession>A0ABW3SL98</accession>
<comment type="cofactor">
    <cofactor evidence="1">
        <name>Mg(2+)</name>
        <dbReference type="ChEBI" id="CHEBI:18420"/>
    </cofactor>
</comment>
<dbReference type="Proteomes" id="UP001597094">
    <property type="component" value="Unassembled WGS sequence"/>
</dbReference>
<dbReference type="RefSeq" id="WP_377522654.1">
    <property type="nucleotide sequence ID" value="NZ_JBHTLD010000011.1"/>
</dbReference>
<evidence type="ECO:0000259" key="4">
    <source>
        <dbReference type="PROSITE" id="PS51462"/>
    </source>
</evidence>
<keyword evidence="2 3" id="KW-0378">Hydrolase</keyword>
<protein>
    <submittedName>
        <fullName evidence="5">NUDIX domain-containing protein</fullName>
    </submittedName>
</protein>
<dbReference type="Gene3D" id="3.90.79.10">
    <property type="entry name" value="Nucleoside Triphosphate Pyrophosphohydrolase"/>
    <property type="match status" value="1"/>
</dbReference>
<dbReference type="InterPro" id="IPR000086">
    <property type="entry name" value="NUDIX_hydrolase_dom"/>
</dbReference>
<dbReference type="CDD" id="cd18880">
    <property type="entry name" value="NUDIX_ADPRase"/>
    <property type="match status" value="1"/>
</dbReference>
<dbReference type="PROSITE" id="PS51462">
    <property type="entry name" value="NUDIX"/>
    <property type="match status" value="1"/>
</dbReference>
<evidence type="ECO:0000313" key="6">
    <source>
        <dbReference type="Proteomes" id="UP001597094"/>
    </source>
</evidence>
<dbReference type="SUPFAM" id="SSF55811">
    <property type="entry name" value="Nudix"/>
    <property type="match status" value="1"/>
</dbReference>
<sequence>MPDLNPNALPYADKLRVRVCGICIKEDKLLLVRHSNTIDNKAFWAPPGGGIEFGETMHQGLKREMLEETGLQVQVCRFLFVNEYVNPPLHAVEFFFEVAVEAGEIITGTDPEVTPEKQLIEETCWLSVREIQKLPTSDKHKSLWYLFSLDDLLGMKHNFIA</sequence>
<evidence type="ECO:0000256" key="1">
    <source>
        <dbReference type="ARBA" id="ARBA00001946"/>
    </source>
</evidence>
<dbReference type="Pfam" id="PF00293">
    <property type="entry name" value="NUDIX"/>
    <property type="match status" value="1"/>
</dbReference>
<comment type="caution">
    <text evidence="5">The sequence shown here is derived from an EMBL/GenBank/DDBJ whole genome shotgun (WGS) entry which is preliminary data.</text>
</comment>
<dbReference type="PANTHER" id="PTHR43046:SF14">
    <property type="entry name" value="MUTT_NUDIX FAMILY PROTEIN"/>
    <property type="match status" value="1"/>
</dbReference>
<dbReference type="InterPro" id="IPR020084">
    <property type="entry name" value="NUDIX_hydrolase_CS"/>
</dbReference>
<comment type="similarity">
    <text evidence="3">Belongs to the Nudix hydrolase family.</text>
</comment>
<dbReference type="InterPro" id="IPR020476">
    <property type="entry name" value="Nudix_hydrolase"/>
</dbReference>
<dbReference type="PRINTS" id="PR00502">
    <property type="entry name" value="NUDIXFAMILY"/>
</dbReference>